<organism evidence="1 2">
    <name type="scientific">Collinsella aerofaciens</name>
    <dbReference type="NCBI Taxonomy" id="74426"/>
    <lineage>
        <taxon>Bacteria</taxon>
        <taxon>Bacillati</taxon>
        <taxon>Actinomycetota</taxon>
        <taxon>Coriobacteriia</taxon>
        <taxon>Coriobacteriales</taxon>
        <taxon>Coriobacteriaceae</taxon>
        <taxon>Collinsella</taxon>
    </lineage>
</organism>
<dbReference type="Proteomes" id="UP000368032">
    <property type="component" value="Unassembled WGS sequence"/>
</dbReference>
<dbReference type="AlphaFoldDB" id="A0A5K1JG42"/>
<accession>A0A5K1JG42</accession>
<proteinExistence type="predicted"/>
<protein>
    <submittedName>
        <fullName evidence="1">Uncharacterized protein</fullName>
    </submittedName>
</protein>
<evidence type="ECO:0000313" key="1">
    <source>
        <dbReference type="EMBL" id="VWM03755.1"/>
    </source>
</evidence>
<name>A0A5K1JG42_9ACTN</name>
<reference evidence="1 2" key="1">
    <citation type="submission" date="2019-10" db="EMBL/GenBank/DDBJ databases">
        <authorList>
            <person name="Wolf R A."/>
        </authorList>
    </citation>
    <scope>NUCLEOTIDE SEQUENCE [LARGE SCALE GENOMIC DNA]</scope>
    <source>
        <strain evidence="1">Collinsella_aerofaciens_DSM_13712</strain>
    </source>
</reference>
<evidence type="ECO:0000313" key="2">
    <source>
        <dbReference type="Proteomes" id="UP000368032"/>
    </source>
</evidence>
<sequence>MAIVIDAESIPCLPDLIDKIGDHQAWLTLDSAPAGDGKYLSIAGYRFAWRPVFVKWSDPEDSARLAVVIDTGSLDIPVELMIGEIATFTNR</sequence>
<dbReference type="RefSeq" id="WP_152068500.1">
    <property type="nucleotide sequence ID" value="NZ_CABWIF010000055.1"/>
</dbReference>
<dbReference type="EMBL" id="CABWIF010000055">
    <property type="protein sequence ID" value="VWM03755.1"/>
    <property type="molecule type" value="Genomic_DNA"/>
</dbReference>
<gene>
    <name evidence="1" type="ORF">CKJAJONC_00797</name>
</gene>